<dbReference type="RefSeq" id="WP_104528374.1">
    <property type="nucleotide sequence ID" value="NZ_POQT01000013.1"/>
</dbReference>
<protein>
    <submittedName>
        <fullName evidence="2">HNH endonuclease</fullName>
    </submittedName>
</protein>
<dbReference type="AlphaFoldDB" id="A0A4Q7Y656"/>
<dbReference type="Pfam" id="PF13391">
    <property type="entry name" value="HNH_2"/>
    <property type="match status" value="1"/>
</dbReference>
<comment type="caution">
    <text evidence="2">The sequence shown here is derived from an EMBL/GenBank/DDBJ whole genome shotgun (WGS) entry which is preliminary data.</text>
</comment>
<keyword evidence="2" id="KW-0378">Hydrolase</keyword>
<keyword evidence="2" id="KW-0540">Nuclease</keyword>
<feature type="domain" description="HNH nuclease" evidence="1">
    <location>
        <begin position="189"/>
        <end position="237"/>
    </location>
</feature>
<name>A0A4Q7Y656_9ACTN</name>
<sequence>MTGWIGAIAVGTESNWDIAKANSLWGTPSGSGARVRRGDDLFLWKSTEGWLAHCRATTDAYVPHGVTDVPWPEPERYRYLFGIDVLSDPPTPIAMAGADAAELAGLGRRSTIRLGQFPALEDAATAAVAEVFGPPASTVEQALADFLRAAGIDVPPTVDERDYAQRLIAVRRGQQAFRQGLLRAFDRTCCISGSRVEATLEAAHIRPYRGTGSHVAGNGLLLRADLHTLFDLRLVTVLPYGTVRVPPDLHGSEYEEFDERQIRRPIDAGHVPLREALAEHNSLCGWLD</sequence>
<dbReference type="GO" id="GO:0004519">
    <property type="term" value="F:endonuclease activity"/>
    <property type="evidence" value="ECO:0007669"/>
    <property type="project" value="UniProtKB-KW"/>
</dbReference>
<dbReference type="OrthoDB" id="4464809at2"/>
<dbReference type="EMBL" id="SHKV01000001">
    <property type="protein sequence ID" value="RZU32487.1"/>
    <property type="molecule type" value="Genomic_DNA"/>
</dbReference>
<keyword evidence="3" id="KW-1185">Reference proteome</keyword>
<reference evidence="2 3" key="1">
    <citation type="submission" date="2019-02" db="EMBL/GenBank/DDBJ databases">
        <title>Sequencing the genomes of 1000 actinobacteria strains.</title>
        <authorList>
            <person name="Klenk H.-P."/>
        </authorList>
    </citation>
    <scope>NUCLEOTIDE SEQUENCE [LARGE SCALE GENOMIC DNA]</scope>
    <source>
        <strain evidence="2 3">DSM 44509</strain>
    </source>
</reference>
<dbReference type="Proteomes" id="UP000292507">
    <property type="component" value="Unassembled WGS sequence"/>
</dbReference>
<gene>
    <name evidence="2" type="ORF">BKA19_2182</name>
</gene>
<keyword evidence="2" id="KW-0255">Endonuclease</keyword>
<dbReference type="InterPro" id="IPR003615">
    <property type="entry name" value="HNH_nuc"/>
</dbReference>
<organism evidence="2 3">
    <name type="scientific">Blastococcus saxobsidens</name>
    <dbReference type="NCBI Taxonomy" id="138336"/>
    <lineage>
        <taxon>Bacteria</taxon>
        <taxon>Bacillati</taxon>
        <taxon>Actinomycetota</taxon>
        <taxon>Actinomycetes</taxon>
        <taxon>Geodermatophilales</taxon>
        <taxon>Geodermatophilaceae</taxon>
        <taxon>Blastococcus</taxon>
    </lineage>
</organism>
<evidence type="ECO:0000313" key="2">
    <source>
        <dbReference type="EMBL" id="RZU32487.1"/>
    </source>
</evidence>
<evidence type="ECO:0000259" key="1">
    <source>
        <dbReference type="Pfam" id="PF13391"/>
    </source>
</evidence>
<evidence type="ECO:0000313" key="3">
    <source>
        <dbReference type="Proteomes" id="UP000292507"/>
    </source>
</evidence>
<accession>A0A4Q7Y656</accession>
<proteinExistence type="predicted"/>